<evidence type="ECO:0000313" key="2">
    <source>
        <dbReference type="Proteomes" id="UP000464318"/>
    </source>
</evidence>
<dbReference type="AlphaFoldDB" id="A0A6P1QY26"/>
<name>A0A6P1QY26_9FLAO</name>
<sequence>MKTLVTFTFSIIILLVSTPSGFLMVDYHCNKNFYETHCINKKTPKSDCHGKCELRKNSKIKELSTNSTISFPEFNIISPEYISLSIQREIPLGDKKIADAQEHNSITSLFYDIPYPPPEV</sequence>
<keyword evidence="2" id="KW-1185">Reference proteome</keyword>
<dbReference type="Proteomes" id="UP000464318">
    <property type="component" value="Chromosome"/>
</dbReference>
<dbReference type="OrthoDB" id="980645at2"/>
<proteinExistence type="predicted"/>
<accession>A0A6P1QY26</accession>
<dbReference type="EMBL" id="CP029149">
    <property type="protein sequence ID" value="QHN65791.1"/>
    <property type="molecule type" value="Genomic_DNA"/>
</dbReference>
<reference evidence="1 2" key="1">
    <citation type="submission" date="2018-04" db="EMBL/GenBank/DDBJ databases">
        <title>Characteristic and Complete Genome Sequencing of A Novel Member of Infective Endocarditis Causative Bacteria: Bergeyella cardium QL-PH.</title>
        <authorList>
            <person name="Pan H."/>
            <person name="Sun E."/>
            <person name="Zhang Y."/>
        </authorList>
    </citation>
    <scope>NUCLEOTIDE SEQUENCE [LARGE SCALE GENOMIC DNA]</scope>
    <source>
        <strain evidence="1 2">HPQL</strain>
    </source>
</reference>
<evidence type="ECO:0000313" key="1">
    <source>
        <dbReference type="EMBL" id="QHN65791.1"/>
    </source>
</evidence>
<dbReference type="KEGG" id="bcad:DBX24_07815"/>
<gene>
    <name evidence="1" type="ORF">DBX24_07815</name>
</gene>
<organism evidence="1 2">
    <name type="scientific">Bergeyella cardium</name>
    <dbReference type="NCBI Taxonomy" id="1585976"/>
    <lineage>
        <taxon>Bacteria</taxon>
        <taxon>Pseudomonadati</taxon>
        <taxon>Bacteroidota</taxon>
        <taxon>Flavobacteriia</taxon>
        <taxon>Flavobacteriales</taxon>
        <taxon>Weeksellaceae</taxon>
        <taxon>Bergeyella</taxon>
    </lineage>
</organism>
<protein>
    <submittedName>
        <fullName evidence="1">Uncharacterized protein</fullName>
    </submittedName>
</protein>
<dbReference type="RefSeq" id="WP_160224502.1">
    <property type="nucleotide sequence ID" value="NZ_CP029149.1"/>
</dbReference>